<comment type="pathway">
    <text evidence="1 10">Cofactor biosynthesis; (R)-pantothenate biosynthesis; (R)-pantoate from 3-methyl-2-oxobutanoate: step 2/2.</text>
</comment>
<evidence type="ECO:0000259" key="12">
    <source>
        <dbReference type="Pfam" id="PF08546"/>
    </source>
</evidence>
<evidence type="ECO:0000256" key="2">
    <source>
        <dbReference type="ARBA" id="ARBA00007870"/>
    </source>
</evidence>
<evidence type="ECO:0000313" key="13">
    <source>
        <dbReference type="EMBL" id="AHE56313.1"/>
    </source>
</evidence>
<evidence type="ECO:0000256" key="1">
    <source>
        <dbReference type="ARBA" id="ARBA00004994"/>
    </source>
</evidence>
<protein>
    <recommendedName>
        <fullName evidence="4 10">2-dehydropantoate 2-reductase</fullName>
        <ecNumber evidence="3 10">1.1.1.169</ecNumber>
    </recommendedName>
    <alternativeName>
        <fullName evidence="8 10">Ketopantoate reductase</fullName>
    </alternativeName>
</protein>
<comment type="catalytic activity">
    <reaction evidence="9 10">
        <text>(R)-pantoate + NADP(+) = 2-dehydropantoate + NADPH + H(+)</text>
        <dbReference type="Rhea" id="RHEA:16233"/>
        <dbReference type="ChEBI" id="CHEBI:11561"/>
        <dbReference type="ChEBI" id="CHEBI:15378"/>
        <dbReference type="ChEBI" id="CHEBI:15980"/>
        <dbReference type="ChEBI" id="CHEBI:57783"/>
        <dbReference type="ChEBI" id="CHEBI:58349"/>
        <dbReference type="EC" id="1.1.1.169"/>
    </reaction>
</comment>
<dbReference type="SUPFAM" id="SSF48179">
    <property type="entry name" value="6-phosphogluconate dehydrogenase C-terminal domain-like"/>
    <property type="match status" value="1"/>
</dbReference>
<name>W0AJ36_9SPHN</name>
<dbReference type="InterPro" id="IPR013328">
    <property type="entry name" value="6PGD_dom2"/>
</dbReference>
<dbReference type="eggNOG" id="COG1893">
    <property type="taxonomic scope" value="Bacteria"/>
</dbReference>
<dbReference type="InterPro" id="IPR036291">
    <property type="entry name" value="NAD(P)-bd_dom_sf"/>
</dbReference>
<dbReference type="PATRIC" id="fig|1123269.5.peg.4600"/>
<dbReference type="RefSeq" id="WP_025294434.1">
    <property type="nucleotide sequence ID" value="NZ_CP006644.1"/>
</dbReference>
<evidence type="ECO:0000256" key="3">
    <source>
        <dbReference type="ARBA" id="ARBA00013014"/>
    </source>
</evidence>
<evidence type="ECO:0000256" key="7">
    <source>
        <dbReference type="ARBA" id="ARBA00023002"/>
    </source>
</evidence>
<dbReference type="NCBIfam" id="NF005091">
    <property type="entry name" value="PRK06522.2-2"/>
    <property type="match status" value="1"/>
</dbReference>
<dbReference type="KEGG" id="ssan:NX02_23490"/>
<dbReference type="InterPro" id="IPR013752">
    <property type="entry name" value="KPA_reductase"/>
</dbReference>
<dbReference type="STRING" id="1123269.NX02_23490"/>
<dbReference type="GO" id="GO:0008677">
    <property type="term" value="F:2-dehydropantoate 2-reductase activity"/>
    <property type="evidence" value="ECO:0007669"/>
    <property type="project" value="UniProtKB-EC"/>
</dbReference>
<evidence type="ECO:0000256" key="10">
    <source>
        <dbReference type="RuleBase" id="RU362068"/>
    </source>
</evidence>
<dbReference type="InterPro" id="IPR013332">
    <property type="entry name" value="KPR_N"/>
</dbReference>
<evidence type="ECO:0000256" key="8">
    <source>
        <dbReference type="ARBA" id="ARBA00032024"/>
    </source>
</evidence>
<dbReference type="EC" id="1.1.1.169" evidence="3 10"/>
<dbReference type="GO" id="GO:0050661">
    <property type="term" value="F:NADP binding"/>
    <property type="evidence" value="ECO:0007669"/>
    <property type="project" value="TreeGrafter"/>
</dbReference>
<comment type="similarity">
    <text evidence="2 10">Belongs to the ketopantoate reductase family.</text>
</comment>
<accession>W0AJ36</accession>
<dbReference type="UniPathway" id="UPA00028">
    <property type="reaction ID" value="UER00004"/>
</dbReference>
<dbReference type="NCBIfam" id="TIGR00745">
    <property type="entry name" value="apbA_panE"/>
    <property type="match status" value="1"/>
</dbReference>
<sequence>MTRVAVIGTGAVGATVAAWLISDPTLDVMLCARTPFETLRVETPAGVLESRPRLLTDPAAAAPVDWALVVTKAYDAVGAQAWLDRLVGEGTRVAVLQNGVEHRARFPAIAAERLVPVIVDIPAERSAPGIVVQRRTGGMIVPAGGSGEGFAALFANGPIDVRTTGDWTTAAWRKLAVNCAGAVNALTLKPAGIAADEEVAELMRGLVRECIAVGRAVGADLPDTLADEVVAGYRAGPADSINSIHADRLAGRPTEADARNGVIARLGAAHGIDAPLNRMADVLIRAA</sequence>
<evidence type="ECO:0000313" key="14">
    <source>
        <dbReference type="Proteomes" id="UP000018851"/>
    </source>
</evidence>
<gene>
    <name evidence="13" type="ORF">NX02_23490</name>
</gene>
<evidence type="ECO:0000256" key="6">
    <source>
        <dbReference type="ARBA" id="ARBA00022857"/>
    </source>
</evidence>
<dbReference type="AlphaFoldDB" id="W0AJ36"/>
<dbReference type="Pfam" id="PF08546">
    <property type="entry name" value="ApbA_C"/>
    <property type="match status" value="1"/>
</dbReference>
<dbReference type="InterPro" id="IPR008927">
    <property type="entry name" value="6-PGluconate_DH-like_C_sf"/>
</dbReference>
<evidence type="ECO:0000256" key="9">
    <source>
        <dbReference type="ARBA" id="ARBA00048793"/>
    </source>
</evidence>
<keyword evidence="14" id="KW-1185">Reference proteome</keyword>
<evidence type="ECO:0000256" key="5">
    <source>
        <dbReference type="ARBA" id="ARBA00022655"/>
    </source>
</evidence>
<reference evidence="13 14" key="1">
    <citation type="submission" date="2013-07" db="EMBL/GenBank/DDBJ databases">
        <title>Completed genome of Sphingomonas sanxanigenens NX02.</title>
        <authorList>
            <person name="Ma T."/>
            <person name="Huang H."/>
            <person name="Wu M."/>
            <person name="Li X."/>
            <person name="Li G."/>
        </authorList>
    </citation>
    <scope>NUCLEOTIDE SEQUENCE [LARGE SCALE GENOMIC DNA]</scope>
    <source>
        <strain evidence="13 14">NX02</strain>
    </source>
</reference>
<organism evidence="13 14">
    <name type="scientific">Sphingomonas sanxanigenens DSM 19645 = NX02</name>
    <dbReference type="NCBI Taxonomy" id="1123269"/>
    <lineage>
        <taxon>Bacteria</taxon>
        <taxon>Pseudomonadati</taxon>
        <taxon>Pseudomonadota</taxon>
        <taxon>Alphaproteobacteria</taxon>
        <taxon>Sphingomonadales</taxon>
        <taxon>Sphingomonadaceae</taxon>
        <taxon>Sphingomonas</taxon>
    </lineage>
</organism>
<dbReference type="Gene3D" id="1.10.1040.10">
    <property type="entry name" value="N-(1-d-carboxylethyl)-l-norvaline Dehydrogenase, domain 2"/>
    <property type="match status" value="1"/>
</dbReference>
<dbReference type="InterPro" id="IPR003710">
    <property type="entry name" value="ApbA"/>
</dbReference>
<proteinExistence type="inferred from homology"/>
<dbReference type="OrthoDB" id="247668at2"/>
<comment type="function">
    <text evidence="10">Catalyzes the NADPH-dependent reduction of ketopantoate into pantoic acid.</text>
</comment>
<dbReference type="Pfam" id="PF02558">
    <property type="entry name" value="ApbA"/>
    <property type="match status" value="1"/>
</dbReference>
<dbReference type="Proteomes" id="UP000018851">
    <property type="component" value="Chromosome"/>
</dbReference>
<dbReference type="SUPFAM" id="SSF51735">
    <property type="entry name" value="NAD(P)-binding Rossmann-fold domains"/>
    <property type="match status" value="1"/>
</dbReference>
<dbReference type="GO" id="GO:0005737">
    <property type="term" value="C:cytoplasm"/>
    <property type="evidence" value="ECO:0007669"/>
    <property type="project" value="TreeGrafter"/>
</dbReference>
<keyword evidence="7 10" id="KW-0560">Oxidoreductase</keyword>
<feature type="domain" description="Ketopantoate reductase N-terminal" evidence="11">
    <location>
        <begin position="4"/>
        <end position="141"/>
    </location>
</feature>
<dbReference type="GO" id="GO:0015940">
    <property type="term" value="P:pantothenate biosynthetic process"/>
    <property type="evidence" value="ECO:0007669"/>
    <property type="project" value="UniProtKB-UniPathway"/>
</dbReference>
<evidence type="ECO:0000256" key="4">
    <source>
        <dbReference type="ARBA" id="ARBA00019465"/>
    </source>
</evidence>
<dbReference type="Gene3D" id="3.40.50.720">
    <property type="entry name" value="NAD(P)-binding Rossmann-like Domain"/>
    <property type="match status" value="1"/>
</dbReference>
<evidence type="ECO:0000259" key="11">
    <source>
        <dbReference type="Pfam" id="PF02558"/>
    </source>
</evidence>
<dbReference type="HOGENOM" id="CLU_031468_4_0_5"/>
<dbReference type="EMBL" id="CP006644">
    <property type="protein sequence ID" value="AHE56313.1"/>
    <property type="molecule type" value="Genomic_DNA"/>
</dbReference>
<keyword evidence="6 10" id="KW-0521">NADP</keyword>
<feature type="domain" description="Ketopantoate reductase C-terminal" evidence="12">
    <location>
        <begin position="166"/>
        <end position="285"/>
    </location>
</feature>
<dbReference type="PANTHER" id="PTHR43765">
    <property type="entry name" value="2-DEHYDROPANTOATE 2-REDUCTASE-RELATED"/>
    <property type="match status" value="1"/>
</dbReference>
<dbReference type="InterPro" id="IPR050838">
    <property type="entry name" value="Ketopantoate_reductase"/>
</dbReference>
<dbReference type="PANTHER" id="PTHR43765:SF2">
    <property type="entry name" value="2-DEHYDROPANTOATE 2-REDUCTASE"/>
    <property type="match status" value="1"/>
</dbReference>
<keyword evidence="5 10" id="KW-0566">Pantothenate biosynthesis</keyword>